<sequence>MKFPAILQLHRSSLTMTWKVFLPEKVVEL</sequence>
<dbReference type="Proteomes" id="UP000265520">
    <property type="component" value="Unassembled WGS sequence"/>
</dbReference>
<protein>
    <submittedName>
        <fullName evidence="1">Uncharacterized protein</fullName>
    </submittedName>
</protein>
<proteinExistence type="predicted"/>
<keyword evidence="2" id="KW-1185">Reference proteome</keyword>
<accession>A0A392TVT3</accession>
<reference evidence="1 2" key="1">
    <citation type="journal article" date="2018" name="Front. Plant Sci.">
        <title>Red Clover (Trifolium pratense) and Zigzag Clover (T. medium) - A Picture of Genomic Similarities and Differences.</title>
        <authorList>
            <person name="Dluhosova J."/>
            <person name="Istvanek J."/>
            <person name="Nedelnik J."/>
            <person name="Repkova J."/>
        </authorList>
    </citation>
    <scope>NUCLEOTIDE SEQUENCE [LARGE SCALE GENOMIC DNA]</scope>
    <source>
        <strain evidence="2">cv. 10/8</strain>
        <tissue evidence="1">Leaf</tissue>
    </source>
</reference>
<organism evidence="1 2">
    <name type="scientific">Trifolium medium</name>
    <dbReference type="NCBI Taxonomy" id="97028"/>
    <lineage>
        <taxon>Eukaryota</taxon>
        <taxon>Viridiplantae</taxon>
        <taxon>Streptophyta</taxon>
        <taxon>Embryophyta</taxon>
        <taxon>Tracheophyta</taxon>
        <taxon>Spermatophyta</taxon>
        <taxon>Magnoliopsida</taxon>
        <taxon>eudicotyledons</taxon>
        <taxon>Gunneridae</taxon>
        <taxon>Pentapetalae</taxon>
        <taxon>rosids</taxon>
        <taxon>fabids</taxon>
        <taxon>Fabales</taxon>
        <taxon>Fabaceae</taxon>
        <taxon>Papilionoideae</taxon>
        <taxon>50 kb inversion clade</taxon>
        <taxon>NPAAA clade</taxon>
        <taxon>Hologalegina</taxon>
        <taxon>IRL clade</taxon>
        <taxon>Trifolieae</taxon>
        <taxon>Trifolium</taxon>
    </lineage>
</organism>
<evidence type="ECO:0000313" key="1">
    <source>
        <dbReference type="EMBL" id="MCI63925.1"/>
    </source>
</evidence>
<feature type="non-terminal residue" evidence="1">
    <location>
        <position position="29"/>
    </location>
</feature>
<name>A0A392TVT3_9FABA</name>
<dbReference type="AlphaFoldDB" id="A0A392TVT3"/>
<dbReference type="EMBL" id="LXQA010646037">
    <property type="protein sequence ID" value="MCI63925.1"/>
    <property type="molecule type" value="Genomic_DNA"/>
</dbReference>
<evidence type="ECO:0000313" key="2">
    <source>
        <dbReference type="Proteomes" id="UP000265520"/>
    </source>
</evidence>
<comment type="caution">
    <text evidence="1">The sequence shown here is derived from an EMBL/GenBank/DDBJ whole genome shotgun (WGS) entry which is preliminary data.</text>
</comment>